<evidence type="ECO:0000259" key="2">
    <source>
        <dbReference type="Pfam" id="PF01968"/>
    </source>
</evidence>
<gene>
    <name evidence="5" type="ORF">CANCADRAFT_538</name>
</gene>
<name>A0A1E4TJP7_9ASCO</name>
<evidence type="ECO:0000313" key="6">
    <source>
        <dbReference type="Proteomes" id="UP000095023"/>
    </source>
</evidence>
<evidence type="ECO:0000256" key="1">
    <source>
        <dbReference type="ARBA" id="ARBA00010403"/>
    </source>
</evidence>
<accession>A0A1E4TJP7</accession>
<dbReference type="PANTHER" id="PTHR11365:SF2">
    <property type="entry name" value="5-OXOPROLINASE"/>
    <property type="match status" value="1"/>
</dbReference>
<feature type="domain" description="Hydantoinase A/oxoprolinase" evidence="2">
    <location>
        <begin position="233"/>
        <end position="534"/>
    </location>
</feature>
<organism evidence="5 6">
    <name type="scientific">Tortispora caseinolytica NRRL Y-17796</name>
    <dbReference type="NCBI Taxonomy" id="767744"/>
    <lineage>
        <taxon>Eukaryota</taxon>
        <taxon>Fungi</taxon>
        <taxon>Dikarya</taxon>
        <taxon>Ascomycota</taxon>
        <taxon>Saccharomycotina</taxon>
        <taxon>Trigonopsidomycetes</taxon>
        <taxon>Trigonopsidales</taxon>
        <taxon>Trigonopsidaceae</taxon>
        <taxon>Tortispora</taxon>
    </lineage>
</organism>
<protein>
    <recommendedName>
        <fullName evidence="7">5-oxoprolinase</fullName>
    </recommendedName>
</protein>
<dbReference type="AlphaFoldDB" id="A0A1E4TJP7"/>
<feature type="domain" description="Hydantoinase/oxoprolinase N-terminal" evidence="4">
    <location>
        <begin position="3"/>
        <end position="212"/>
    </location>
</feature>
<dbReference type="Pfam" id="PF05378">
    <property type="entry name" value="Hydant_A_N"/>
    <property type="match status" value="1"/>
</dbReference>
<dbReference type="PANTHER" id="PTHR11365">
    <property type="entry name" value="5-OXOPROLINASE RELATED"/>
    <property type="match status" value="1"/>
</dbReference>
<dbReference type="Pfam" id="PF02538">
    <property type="entry name" value="Hydantoinase_B"/>
    <property type="match status" value="1"/>
</dbReference>
<reference evidence="6" key="1">
    <citation type="submission" date="2016-02" db="EMBL/GenBank/DDBJ databases">
        <title>Comparative genomics of biotechnologically important yeasts.</title>
        <authorList>
            <consortium name="DOE Joint Genome Institute"/>
            <person name="Riley R."/>
            <person name="Haridas S."/>
            <person name="Wolfe K.H."/>
            <person name="Lopes M.R."/>
            <person name="Hittinger C.T."/>
            <person name="Goker M."/>
            <person name="Salamov A."/>
            <person name="Wisecaver J."/>
            <person name="Long T.M."/>
            <person name="Aerts A.L."/>
            <person name="Barry K."/>
            <person name="Choi C."/>
            <person name="Clum A."/>
            <person name="Coughlan A.Y."/>
            <person name="Deshpande S."/>
            <person name="Douglass A.P."/>
            <person name="Hanson S.J."/>
            <person name="Klenk H.-P."/>
            <person name="Labutti K."/>
            <person name="Lapidus A."/>
            <person name="Lindquist E."/>
            <person name="Lipzen A."/>
            <person name="Meier-Kolthoff J.P."/>
            <person name="Ohm R.A."/>
            <person name="Otillar R.P."/>
            <person name="Pangilinan J."/>
            <person name="Peng Y."/>
            <person name="Rokas A."/>
            <person name="Rosa C.A."/>
            <person name="Scheuner C."/>
            <person name="Sibirny A.A."/>
            <person name="Slot J.C."/>
            <person name="Stielow J.B."/>
            <person name="Sun H."/>
            <person name="Kurtzman C.P."/>
            <person name="Blackwell M."/>
            <person name="Jeffries T.W."/>
            <person name="Grigoriev I.V."/>
        </authorList>
    </citation>
    <scope>NUCLEOTIDE SEQUENCE [LARGE SCALE GENOMIC DNA]</scope>
    <source>
        <strain evidence="6">NRRL Y-17796</strain>
    </source>
</reference>
<evidence type="ECO:0000313" key="5">
    <source>
        <dbReference type="EMBL" id="ODV91949.1"/>
    </source>
</evidence>
<dbReference type="InterPro" id="IPR045079">
    <property type="entry name" value="Oxoprolinase-like"/>
</dbReference>
<dbReference type="EMBL" id="KV453841">
    <property type="protein sequence ID" value="ODV91949.1"/>
    <property type="molecule type" value="Genomic_DNA"/>
</dbReference>
<dbReference type="GO" id="GO:0006749">
    <property type="term" value="P:glutathione metabolic process"/>
    <property type="evidence" value="ECO:0007669"/>
    <property type="project" value="EnsemblFungi"/>
</dbReference>
<evidence type="ECO:0000259" key="3">
    <source>
        <dbReference type="Pfam" id="PF02538"/>
    </source>
</evidence>
<dbReference type="Proteomes" id="UP000095023">
    <property type="component" value="Unassembled WGS sequence"/>
</dbReference>
<feature type="domain" description="Hydantoinase B/oxoprolinase" evidence="3">
    <location>
        <begin position="742"/>
        <end position="1275"/>
    </location>
</feature>
<proteinExistence type="inferred from homology"/>
<dbReference type="GO" id="GO:0017168">
    <property type="term" value="F:5-oxoprolinase (ATP-hydrolyzing) activity"/>
    <property type="evidence" value="ECO:0007669"/>
    <property type="project" value="EnsemblFungi"/>
</dbReference>
<dbReference type="GO" id="GO:0005829">
    <property type="term" value="C:cytosol"/>
    <property type="evidence" value="ECO:0007669"/>
    <property type="project" value="TreeGrafter"/>
</dbReference>
<evidence type="ECO:0000259" key="4">
    <source>
        <dbReference type="Pfam" id="PF05378"/>
    </source>
</evidence>
<dbReference type="InterPro" id="IPR008040">
    <property type="entry name" value="Hydant_A_N"/>
</dbReference>
<dbReference type="Pfam" id="PF01968">
    <property type="entry name" value="Hydantoinase_A"/>
    <property type="match status" value="1"/>
</dbReference>
<dbReference type="InterPro" id="IPR003692">
    <property type="entry name" value="Hydantoinase_B"/>
</dbReference>
<dbReference type="OrthoDB" id="3643at2759"/>
<evidence type="ECO:0008006" key="7">
    <source>
        <dbReference type="Google" id="ProtNLM"/>
    </source>
</evidence>
<keyword evidence="6" id="KW-1185">Reference proteome</keyword>
<comment type="similarity">
    <text evidence="1">Belongs to the oxoprolinase family.</text>
</comment>
<sequence length="1279" mass="138304">MIRIAIDRGGTFTDCIATKEGEPDFVLKLLSVDPSNYDDAPREAIRRVLEHFTHRSISRHDKLDTSEIESIRMGTTVATNALLERKGERCALLVTKGFKDLLEIGDQSRPDIFDLEIRKPEVLYEKVIEIDERVILVDYAEDPLKVKTTATDGLVEGVTGETVKVLQAPDLKQVRSILTQLKQENINSIAVCFMHSYTFPDHEKQVAQVAEELHIPYITMSSKLMPMIKIVPRANSAVADAYLTPEIEKYTKGFISGFTGLLGVGSSTRCEFMQSDGGLVDMSSVSGLRAILSGPAGGVVGYALTSFDEDVRKPVIGFDMGGTSTDVSRFGDGKFEHVFETTTAGITIQSPQLDINTVAAGGGSRLFWQNGLFVVGPESAGAHPGPACYRKGGPLTVTDANLVLGRLVPELFPKIFGPNENEGLDIAASLSAFEKLTATINNDMRAQGLAEKSIHEVALGFIKVANEAMARPIRTLTESKGYDIPSHRLATFGGAGGQHAVAIARSLGISEVLVHKYSSILSAYGMALADVVEENQEPSSGVYSDETASHYDERLKYLCALGEKSLLAQGFDKRHIEHELYLNMRYKGAESALMIGQPPAGTSYAEAFIERHRNEFGFIFPGKDVIVDDIRVRSIGKAEYRKEKSADKQLESMSFKEVDSALATKVADVFFDSGLAKTPIYYLSDLSKGTVIRGPAIVADNTQTILIEPASSAHVLETCVYITLKERNAKQGVTVSDKIEIDPVLLSIFGHRFMAIAEQMGRSLRKTAVSTNVKERLDYSCALFDADGGLVANAPHVPVHLGSMSTAVRTQAEIWRGKLEPGDVIVSNHPNTGGTHLPDVTVISPSFYNGKILFYVASRAHHADIGGILPGSMPPSSKELYEEGAALLSEKIVHKGKFDEDRIRELFLEEPAKYPGCSGSRRFADNLSDLKAQIAANHKGIALLDGLMHEYGLTTVSSYMKAIQENAELAVRKLLKKVAAERGNELVAEDYMDDGTVIKLKITISEDADMLGAKKAAVFDFAGTGLQVYGNTNAPVAVTYSAIIYCLRCLISLDIPLNQGCLSAIEVRIPPGSLLSPGEGAAVVGGNVMTSQRITDVILKAFDACAASQGDCNNLTFGVPANKEKGLDGWGYYETIGGGAGAGPHWQGADGVHTHMTNTRMTDSEIMERRYPVIVEEFGLRKGSGGSGKFPGGCGIRRRLRFMQRDDETVICSILSERRVNQPYGLHGGGPGSRGLNLWIRGSDNRSVSLGGRNTVNIQPGDIVEINTPGGGGYGIASD</sequence>
<dbReference type="InterPro" id="IPR002821">
    <property type="entry name" value="Hydantoinase_A"/>
</dbReference>